<dbReference type="GO" id="GO:0004674">
    <property type="term" value="F:protein serine/threonine kinase activity"/>
    <property type="evidence" value="ECO:0007669"/>
    <property type="project" value="UniProtKB-KW"/>
</dbReference>
<evidence type="ECO:0000259" key="8">
    <source>
        <dbReference type="PROSITE" id="PS50011"/>
    </source>
</evidence>
<evidence type="ECO:0000256" key="5">
    <source>
        <dbReference type="ARBA" id="ARBA00022777"/>
    </source>
</evidence>
<feature type="compositionally biased region" description="Pro residues" evidence="7">
    <location>
        <begin position="131"/>
        <end position="140"/>
    </location>
</feature>
<dbReference type="InterPro" id="IPR000719">
    <property type="entry name" value="Prot_kinase_dom"/>
</dbReference>
<keyword evidence="6" id="KW-0067">ATP-binding</keyword>
<evidence type="ECO:0000256" key="1">
    <source>
        <dbReference type="ARBA" id="ARBA00012513"/>
    </source>
</evidence>
<dbReference type="PANTHER" id="PTHR43289">
    <property type="entry name" value="MITOGEN-ACTIVATED PROTEIN KINASE KINASE KINASE 20-RELATED"/>
    <property type="match status" value="1"/>
</dbReference>
<feature type="compositionally biased region" description="Basic and acidic residues" evidence="7">
    <location>
        <begin position="504"/>
        <end position="522"/>
    </location>
</feature>
<reference evidence="10" key="1">
    <citation type="journal article" date="2019" name="Int. J. Syst. Evol. Microbiol.">
        <title>The Global Catalogue of Microorganisms (GCM) 10K type strain sequencing project: providing services to taxonomists for standard genome sequencing and annotation.</title>
        <authorList>
            <consortium name="The Broad Institute Genomics Platform"/>
            <consortium name="The Broad Institute Genome Sequencing Center for Infectious Disease"/>
            <person name="Wu L."/>
            <person name="Ma J."/>
        </authorList>
    </citation>
    <scope>NUCLEOTIDE SEQUENCE [LARGE SCALE GENOMIC DNA]</scope>
    <source>
        <strain evidence="10">KCTC 42087</strain>
    </source>
</reference>
<feature type="domain" description="Protein kinase" evidence="8">
    <location>
        <begin position="204"/>
        <end position="450"/>
    </location>
</feature>
<feature type="compositionally biased region" description="Low complexity" evidence="7">
    <location>
        <begin position="150"/>
        <end position="161"/>
    </location>
</feature>
<dbReference type="Pfam" id="PF00069">
    <property type="entry name" value="Pkinase"/>
    <property type="match status" value="1"/>
</dbReference>
<evidence type="ECO:0000313" key="10">
    <source>
        <dbReference type="Proteomes" id="UP001596074"/>
    </source>
</evidence>
<dbReference type="SUPFAM" id="SSF56112">
    <property type="entry name" value="Protein kinase-like (PK-like)"/>
    <property type="match status" value="1"/>
</dbReference>
<comment type="caution">
    <text evidence="9">The sequence shown here is derived from an EMBL/GenBank/DDBJ whole genome shotgun (WGS) entry which is preliminary data.</text>
</comment>
<evidence type="ECO:0000256" key="7">
    <source>
        <dbReference type="SAM" id="MobiDB-lite"/>
    </source>
</evidence>
<protein>
    <recommendedName>
        <fullName evidence="1">non-specific serine/threonine protein kinase</fullName>
        <ecNumber evidence="1">2.7.11.1</ecNumber>
    </recommendedName>
</protein>
<dbReference type="InterPro" id="IPR011009">
    <property type="entry name" value="Kinase-like_dom_sf"/>
</dbReference>
<evidence type="ECO:0000256" key="6">
    <source>
        <dbReference type="ARBA" id="ARBA00022840"/>
    </source>
</evidence>
<keyword evidence="4" id="KW-0547">Nucleotide-binding</keyword>
<name>A0ABW1A840_9ACTN</name>
<keyword evidence="2 9" id="KW-0723">Serine/threonine-protein kinase</keyword>
<feature type="region of interest" description="Disordered" evidence="7">
    <location>
        <begin position="454"/>
        <end position="535"/>
    </location>
</feature>
<dbReference type="EMBL" id="JBHSON010000057">
    <property type="protein sequence ID" value="MFC5750723.1"/>
    <property type="molecule type" value="Genomic_DNA"/>
</dbReference>
<feature type="compositionally biased region" description="Low complexity" evidence="7">
    <location>
        <begin position="170"/>
        <end position="179"/>
    </location>
</feature>
<dbReference type="Gene3D" id="1.10.510.10">
    <property type="entry name" value="Transferase(Phosphotransferase) domain 1"/>
    <property type="match status" value="1"/>
</dbReference>
<dbReference type="PROSITE" id="PS50011">
    <property type="entry name" value="PROTEIN_KINASE_DOM"/>
    <property type="match status" value="1"/>
</dbReference>
<dbReference type="RefSeq" id="WP_378286481.1">
    <property type="nucleotide sequence ID" value="NZ_JBHSON010000057.1"/>
</dbReference>
<evidence type="ECO:0000256" key="2">
    <source>
        <dbReference type="ARBA" id="ARBA00022527"/>
    </source>
</evidence>
<evidence type="ECO:0000256" key="4">
    <source>
        <dbReference type="ARBA" id="ARBA00022741"/>
    </source>
</evidence>
<keyword evidence="5 9" id="KW-0418">Kinase</keyword>
<evidence type="ECO:0000313" key="9">
    <source>
        <dbReference type="EMBL" id="MFC5750723.1"/>
    </source>
</evidence>
<feature type="region of interest" description="Disordered" evidence="7">
    <location>
        <begin position="121"/>
        <end position="212"/>
    </location>
</feature>
<organism evidence="9 10">
    <name type="scientific">Actinomadura rugatobispora</name>
    <dbReference type="NCBI Taxonomy" id="1994"/>
    <lineage>
        <taxon>Bacteria</taxon>
        <taxon>Bacillati</taxon>
        <taxon>Actinomycetota</taxon>
        <taxon>Actinomycetes</taxon>
        <taxon>Streptosporangiales</taxon>
        <taxon>Thermomonosporaceae</taxon>
        <taxon>Actinomadura</taxon>
    </lineage>
</organism>
<dbReference type="EC" id="2.7.11.1" evidence="1"/>
<sequence>MATAPYLVVAGHLDLARKLRDTGRFPAVFDVASATQLRDLSRSRKVDPPAAFIFAPEFDEDLPNAGVPLLADGLAASGYTVLVHAFYTQRGDTFDPRVHTTAQPMSMADLLTTLGALHPDLPAHHQADLQPEPPPEPWGIPAPTQAPVDQPVLSAPSAPAASPAPPAQPAPVAQAAIEPRQPPPEPVQEKQRKDQETPETPPGYGELSIDHRGNGSVTYRAVHEESGTVVALRVRLDGAETPPDEWAALERASRGDHVVTVLEGGRTATGRWYTASVHCPGGVHAPGQPLPIRDAVEIAVSVGKGLQALHDEGLVHGDLTPGRVLRGAEGPLLTGAATLRGLAAHSAPGVLEPVDLDRVDPGFACPEVLRRQAQTAASDVYGLGATLWALLAGHAPFAADDRMLEESVPRVPRDDVPTWLVDALAQAMASEPADRFPTARAFTDALEEGLRDVPAPAEPEASTGWEQLPGWLWGEPESEPRHETEQGHQTEPRHETIQPQETENEARRETIPQREIVRRLEAGRPSPARPSRRRPAALMAAVATLVLAGAGIGVTGLLSGSEPDEPPPQAVRPPVPSSTPTAVRTVKEFVPEQVRIVDGRVSIEVTWKDGSGGKASHYVVGGPTGRTPSTLASAPPGTAKLVVAALNPGVDYCLTVVAVVDVDRVAHAEPVCTRRVKRDG</sequence>
<dbReference type="PANTHER" id="PTHR43289:SF6">
    <property type="entry name" value="SERINE_THREONINE-PROTEIN KINASE NEKL-3"/>
    <property type="match status" value="1"/>
</dbReference>
<dbReference type="SMART" id="SM00220">
    <property type="entry name" value="S_TKc"/>
    <property type="match status" value="1"/>
</dbReference>
<feature type="compositionally biased region" description="Basic and acidic residues" evidence="7">
    <location>
        <begin position="478"/>
        <end position="496"/>
    </location>
</feature>
<feature type="region of interest" description="Disordered" evidence="7">
    <location>
        <begin position="557"/>
        <end position="580"/>
    </location>
</feature>
<feature type="compositionally biased region" description="Pro residues" evidence="7">
    <location>
        <begin position="566"/>
        <end position="577"/>
    </location>
</feature>
<keyword evidence="3" id="KW-0808">Transferase</keyword>
<proteinExistence type="predicted"/>
<accession>A0ABW1A840</accession>
<evidence type="ECO:0000256" key="3">
    <source>
        <dbReference type="ARBA" id="ARBA00022679"/>
    </source>
</evidence>
<dbReference type="Proteomes" id="UP001596074">
    <property type="component" value="Unassembled WGS sequence"/>
</dbReference>
<gene>
    <name evidence="9" type="ORF">ACFPZN_34320</name>
</gene>
<keyword evidence="10" id="KW-1185">Reference proteome</keyword>
<feature type="compositionally biased region" description="Basic and acidic residues" evidence="7">
    <location>
        <begin position="187"/>
        <end position="196"/>
    </location>
</feature>